<accession>A0AAD1UU39</accession>
<comment type="caution">
    <text evidence="1">The sequence shown here is derived from an EMBL/GenBank/DDBJ whole genome shotgun (WGS) entry which is preliminary data.</text>
</comment>
<protein>
    <submittedName>
        <fullName evidence="1">Uncharacterized protein</fullName>
    </submittedName>
</protein>
<sequence>MDERLKGLKMSVLKGRGGVDCLEHSLESRRSESEEEKEASLVRNSKEMSKVISSKHTKEIMSLINEATNYFQKGSDFHHINNQNHQSLNTYTIPESNKYSGNESKYNCRARLYTPLNRVDLIKPASIKNKRKFKKRSSKCRKRPTTSSIYQIFKKDSAFKNYKRFSKLSQQRQLKSHSYVKDNLTYSSSDFKTENKSLLGNYKFTSFNENFKSLNRSKVRNKARDQTKSVEKGNIQELHTDSKQKFDKDIDHFQEYLKQNEDDFDINQDEVKTQGKNEELETDPSQLIPARSRLLVQSTKRLRPKTAMRSVKREPMHGNKMLIKSKRKNTKRLRKAYLGSSRKVTLKQICHRDKELVKMIKNMKLDRVRRMKKKLIRL</sequence>
<evidence type="ECO:0000313" key="1">
    <source>
        <dbReference type="EMBL" id="CAI2371929.1"/>
    </source>
</evidence>
<evidence type="ECO:0000313" key="2">
    <source>
        <dbReference type="Proteomes" id="UP001295684"/>
    </source>
</evidence>
<name>A0AAD1UU39_EUPCR</name>
<dbReference type="AlphaFoldDB" id="A0AAD1UU39"/>
<dbReference type="Proteomes" id="UP001295684">
    <property type="component" value="Unassembled WGS sequence"/>
</dbReference>
<dbReference type="EMBL" id="CAMPGE010013185">
    <property type="protein sequence ID" value="CAI2371929.1"/>
    <property type="molecule type" value="Genomic_DNA"/>
</dbReference>
<proteinExistence type="predicted"/>
<gene>
    <name evidence="1" type="ORF">ECRASSUSDP1_LOCUS13255</name>
</gene>
<reference evidence="1" key="1">
    <citation type="submission" date="2023-07" db="EMBL/GenBank/DDBJ databases">
        <authorList>
            <consortium name="AG Swart"/>
            <person name="Singh M."/>
            <person name="Singh A."/>
            <person name="Seah K."/>
            <person name="Emmerich C."/>
        </authorList>
    </citation>
    <scope>NUCLEOTIDE SEQUENCE</scope>
    <source>
        <strain evidence="1">DP1</strain>
    </source>
</reference>
<keyword evidence="2" id="KW-1185">Reference proteome</keyword>
<organism evidence="1 2">
    <name type="scientific">Euplotes crassus</name>
    <dbReference type="NCBI Taxonomy" id="5936"/>
    <lineage>
        <taxon>Eukaryota</taxon>
        <taxon>Sar</taxon>
        <taxon>Alveolata</taxon>
        <taxon>Ciliophora</taxon>
        <taxon>Intramacronucleata</taxon>
        <taxon>Spirotrichea</taxon>
        <taxon>Hypotrichia</taxon>
        <taxon>Euplotida</taxon>
        <taxon>Euplotidae</taxon>
        <taxon>Moneuplotes</taxon>
    </lineage>
</organism>